<gene>
    <name evidence="1" type="ORF">PROFUN_15859</name>
</gene>
<protein>
    <submittedName>
        <fullName evidence="1">Uncharacterized protein</fullName>
    </submittedName>
</protein>
<name>A0A2P6MU83_9EUKA</name>
<dbReference type="OrthoDB" id="408781at2759"/>
<evidence type="ECO:0000313" key="1">
    <source>
        <dbReference type="EMBL" id="PRP75281.1"/>
    </source>
</evidence>
<accession>A0A2P6MU83</accession>
<evidence type="ECO:0000313" key="2">
    <source>
        <dbReference type="Proteomes" id="UP000241769"/>
    </source>
</evidence>
<dbReference type="AlphaFoldDB" id="A0A2P6MU83"/>
<organism evidence="1 2">
    <name type="scientific">Planoprotostelium fungivorum</name>
    <dbReference type="NCBI Taxonomy" id="1890364"/>
    <lineage>
        <taxon>Eukaryota</taxon>
        <taxon>Amoebozoa</taxon>
        <taxon>Evosea</taxon>
        <taxon>Variosea</taxon>
        <taxon>Cavosteliida</taxon>
        <taxon>Cavosteliaceae</taxon>
        <taxon>Planoprotostelium</taxon>
    </lineage>
</organism>
<reference evidence="1 2" key="1">
    <citation type="journal article" date="2018" name="Genome Biol. Evol.">
        <title>Multiple Roots of Fruiting Body Formation in Amoebozoa.</title>
        <authorList>
            <person name="Hillmann F."/>
            <person name="Forbes G."/>
            <person name="Novohradska S."/>
            <person name="Ferling I."/>
            <person name="Riege K."/>
            <person name="Groth M."/>
            <person name="Westermann M."/>
            <person name="Marz M."/>
            <person name="Spaller T."/>
            <person name="Winckler T."/>
            <person name="Schaap P."/>
            <person name="Glockner G."/>
        </authorList>
    </citation>
    <scope>NUCLEOTIDE SEQUENCE [LARGE SCALE GENOMIC DNA]</scope>
    <source>
        <strain evidence="1 2">Jena</strain>
    </source>
</reference>
<keyword evidence="2" id="KW-1185">Reference proteome</keyword>
<proteinExistence type="predicted"/>
<sequence>MIADEVKPVSATNNELFRFYRVSAAETKRLKDCVLQERRQDRIFTFVSEDLKHDVHFIISAWEEIQKSDIFLSLGVTRINFWNDNCRGQFRNLQLLSCMIGLLRSTRWRSTTSRNIMGRTSKAILFLLSLVEVTDRSIPSRSVE</sequence>
<dbReference type="Proteomes" id="UP000241769">
    <property type="component" value="Unassembled WGS sequence"/>
</dbReference>
<dbReference type="EMBL" id="MDYQ01000398">
    <property type="protein sequence ID" value="PRP75281.1"/>
    <property type="molecule type" value="Genomic_DNA"/>
</dbReference>
<comment type="caution">
    <text evidence="1">The sequence shown here is derived from an EMBL/GenBank/DDBJ whole genome shotgun (WGS) entry which is preliminary data.</text>
</comment>
<dbReference type="InParanoid" id="A0A2P6MU83"/>